<accession>A0A0D0A3L4</accession>
<dbReference type="OrthoDB" id="2692840at2759"/>
<proteinExistence type="predicted"/>
<protein>
    <recommendedName>
        <fullName evidence="4">MULE transposase domain-containing protein</fullName>
    </recommendedName>
</protein>
<feature type="compositionally biased region" description="Polar residues" evidence="1">
    <location>
        <begin position="772"/>
        <end position="785"/>
    </location>
</feature>
<keyword evidence="3" id="KW-1185">Reference proteome</keyword>
<sequence>MATAPWNQWSDLSNVPNLWKANTKPSLPLLKLSLSEKAKEALHTHIDTVGLDCRRFDHGPNDQCMAYKLLSSIGLHIPNELCCDVRSKYSIRSTDRKPVKAKNSSAVYTRCTRIYQCLCGTDHQAGKRPSKDREIGWEDVGCVSWIKLVSTHDETDKNNRKMLCINEISGILDHTEACESIVEMARAPHIGLHPEIRAYALTLIELQVPITQLQQQCREFAKERFSNAPGDIHHRFVLNDHETTSLYHTQFAGFSIPQRSAAEENLDKWFRTNSPSPPDPAMTDACLYYKACGMAINNENKGIPIIFFHFTARKTSAATHGDYNGPLLQDLLSRWKQAMGRNDAGEDFEIKVVFTDNDTQEQNALSAVFPGALLLLCRFHTAQAWRNGVNRKIRVIPKGPACNEVRRTIAKFLAVLLKDITKFEDAIAHYNKHLDYFTKLGEQMDTISKKKSQGGLAFLSYFQSYLRLREFWVAWSPAGVLEASRILHVEPDQVPRTTNHLESFNSRIKHRYFGAYQHSGRLPCIDVWIVILITKVIPAFFQELEVKEAKAEYFRAMQLAPSHNHNLSIMIDTSTSTSCDSDKSLIPSDTEFNAVELFDAWAEMEFIDVICESEGEAEENGNEEHSITSTDSFDWHETALHADDILMEIPSGLAVNSFDSGESIPSTPPSSFILAGSILGSPSLEPPPLTQPAPTVVSAAHGHFANQRVTAMQSILALEDSLVQILRHAMTIYNDDDDTILQCHISPSIRKQLSGNYNPLSIALASRDKENGPSSPAQPSPTKRTWQLPPLPPQKKEKRKASHGIH</sequence>
<feature type="compositionally biased region" description="Basic residues" evidence="1">
    <location>
        <begin position="796"/>
        <end position="806"/>
    </location>
</feature>
<name>A0A0D0A3L4_9AGAM</name>
<organism evidence="2 3">
    <name type="scientific">Suillus luteus UH-Slu-Lm8-n1</name>
    <dbReference type="NCBI Taxonomy" id="930992"/>
    <lineage>
        <taxon>Eukaryota</taxon>
        <taxon>Fungi</taxon>
        <taxon>Dikarya</taxon>
        <taxon>Basidiomycota</taxon>
        <taxon>Agaricomycotina</taxon>
        <taxon>Agaricomycetes</taxon>
        <taxon>Agaricomycetidae</taxon>
        <taxon>Boletales</taxon>
        <taxon>Suillineae</taxon>
        <taxon>Suillaceae</taxon>
        <taxon>Suillus</taxon>
    </lineage>
</organism>
<reference evidence="2 3" key="1">
    <citation type="submission" date="2014-04" db="EMBL/GenBank/DDBJ databases">
        <authorList>
            <consortium name="DOE Joint Genome Institute"/>
            <person name="Kuo A."/>
            <person name="Ruytinx J."/>
            <person name="Rineau F."/>
            <person name="Colpaert J."/>
            <person name="Kohler A."/>
            <person name="Nagy L.G."/>
            <person name="Floudas D."/>
            <person name="Copeland A."/>
            <person name="Barry K.W."/>
            <person name="Cichocki N."/>
            <person name="Veneault-Fourrey C."/>
            <person name="LaButti K."/>
            <person name="Lindquist E.A."/>
            <person name="Lipzen A."/>
            <person name="Lundell T."/>
            <person name="Morin E."/>
            <person name="Murat C."/>
            <person name="Sun H."/>
            <person name="Tunlid A."/>
            <person name="Henrissat B."/>
            <person name="Grigoriev I.V."/>
            <person name="Hibbett D.S."/>
            <person name="Martin F."/>
            <person name="Nordberg H.P."/>
            <person name="Cantor M.N."/>
            <person name="Hua S.X."/>
        </authorList>
    </citation>
    <scope>NUCLEOTIDE SEQUENCE [LARGE SCALE GENOMIC DNA]</scope>
    <source>
        <strain evidence="2 3">UH-Slu-Lm8-n1</strain>
    </source>
</reference>
<dbReference type="InParanoid" id="A0A0D0A3L4"/>
<evidence type="ECO:0000313" key="3">
    <source>
        <dbReference type="Proteomes" id="UP000054485"/>
    </source>
</evidence>
<reference evidence="3" key="2">
    <citation type="submission" date="2015-01" db="EMBL/GenBank/DDBJ databases">
        <title>Evolutionary Origins and Diversification of the Mycorrhizal Mutualists.</title>
        <authorList>
            <consortium name="DOE Joint Genome Institute"/>
            <consortium name="Mycorrhizal Genomics Consortium"/>
            <person name="Kohler A."/>
            <person name="Kuo A."/>
            <person name="Nagy L.G."/>
            <person name="Floudas D."/>
            <person name="Copeland A."/>
            <person name="Barry K.W."/>
            <person name="Cichocki N."/>
            <person name="Veneault-Fourrey C."/>
            <person name="LaButti K."/>
            <person name="Lindquist E.A."/>
            <person name="Lipzen A."/>
            <person name="Lundell T."/>
            <person name="Morin E."/>
            <person name="Murat C."/>
            <person name="Riley R."/>
            <person name="Ohm R."/>
            <person name="Sun H."/>
            <person name="Tunlid A."/>
            <person name="Henrissat B."/>
            <person name="Grigoriev I.V."/>
            <person name="Hibbett D.S."/>
            <person name="Martin F."/>
        </authorList>
    </citation>
    <scope>NUCLEOTIDE SEQUENCE [LARGE SCALE GENOMIC DNA]</scope>
    <source>
        <strain evidence="3">UH-Slu-Lm8-n1</strain>
    </source>
</reference>
<dbReference type="AlphaFoldDB" id="A0A0D0A3L4"/>
<dbReference type="EMBL" id="KN835542">
    <property type="protein sequence ID" value="KIK36286.1"/>
    <property type="molecule type" value="Genomic_DNA"/>
</dbReference>
<evidence type="ECO:0000313" key="2">
    <source>
        <dbReference type="EMBL" id="KIK36286.1"/>
    </source>
</evidence>
<dbReference type="Proteomes" id="UP000054485">
    <property type="component" value="Unassembled WGS sequence"/>
</dbReference>
<dbReference type="HOGENOM" id="CLU_007844_1_1_1"/>
<gene>
    <name evidence="2" type="ORF">CY34DRAFT_109579</name>
</gene>
<feature type="region of interest" description="Disordered" evidence="1">
    <location>
        <begin position="766"/>
        <end position="806"/>
    </location>
</feature>
<evidence type="ECO:0008006" key="4">
    <source>
        <dbReference type="Google" id="ProtNLM"/>
    </source>
</evidence>
<evidence type="ECO:0000256" key="1">
    <source>
        <dbReference type="SAM" id="MobiDB-lite"/>
    </source>
</evidence>
<dbReference type="STRING" id="930992.A0A0D0A3L4"/>